<organism evidence="3 4">
    <name type="scientific">Crassostrea virginica</name>
    <name type="common">Eastern oyster</name>
    <dbReference type="NCBI Taxonomy" id="6565"/>
    <lineage>
        <taxon>Eukaryota</taxon>
        <taxon>Metazoa</taxon>
        <taxon>Spiralia</taxon>
        <taxon>Lophotrochozoa</taxon>
        <taxon>Mollusca</taxon>
        <taxon>Bivalvia</taxon>
        <taxon>Autobranchia</taxon>
        <taxon>Pteriomorphia</taxon>
        <taxon>Ostreida</taxon>
        <taxon>Ostreoidea</taxon>
        <taxon>Ostreidae</taxon>
        <taxon>Crassostrea</taxon>
    </lineage>
</organism>
<dbReference type="KEGG" id="cvn:111128669"/>
<feature type="compositionally biased region" description="Low complexity" evidence="1">
    <location>
        <begin position="82"/>
        <end position="97"/>
    </location>
</feature>
<proteinExistence type="predicted"/>
<feature type="transmembrane region" description="Helical" evidence="2">
    <location>
        <begin position="267"/>
        <end position="289"/>
    </location>
</feature>
<feature type="transmembrane region" description="Helical" evidence="2">
    <location>
        <begin position="239"/>
        <end position="261"/>
    </location>
</feature>
<keyword evidence="2" id="KW-1133">Transmembrane helix</keyword>
<evidence type="ECO:0000256" key="2">
    <source>
        <dbReference type="SAM" id="Phobius"/>
    </source>
</evidence>
<feature type="region of interest" description="Disordered" evidence="1">
    <location>
        <begin position="155"/>
        <end position="193"/>
    </location>
</feature>
<feature type="transmembrane region" description="Helical" evidence="2">
    <location>
        <begin position="310"/>
        <end position="334"/>
    </location>
</feature>
<name>A0A8B8DRF4_CRAVI</name>
<reference evidence="4" key="1">
    <citation type="submission" date="2025-08" db="UniProtKB">
        <authorList>
            <consortium name="RefSeq"/>
        </authorList>
    </citation>
    <scope>IDENTIFICATION</scope>
    <source>
        <tissue evidence="4">Whole sample</tissue>
    </source>
</reference>
<evidence type="ECO:0000313" key="4">
    <source>
        <dbReference type="RefSeq" id="XP_022330134.1"/>
    </source>
</evidence>
<dbReference type="RefSeq" id="XP_022330134.1">
    <property type="nucleotide sequence ID" value="XM_022474426.1"/>
</dbReference>
<feature type="transmembrane region" description="Helical" evidence="2">
    <location>
        <begin position="349"/>
        <end position="377"/>
    </location>
</feature>
<dbReference type="GeneID" id="111128669"/>
<accession>A0A8B8DRF4</accession>
<feature type="compositionally biased region" description="Basic and acidic residues" evidence="1">
    <location>
        <begin position="184"/>
        <end position="193"/>
    </location>
</feature>
<sequence length="394" mass="44082">MRDILQVAEAGQPGNFVRKQSHPTVTWTFAADDSSRLSTCRGNLRSSTYDRISTSRSQESEDSGVKSSVSTSQNEDDPPLSPTSTDDPPLSPTSTGSDDTKKKRSILRKMSSISGMSLRSCPSSPLFDFPSFDELFEAGGKQHMALAMHQSRSGLLRQPSYPGPTVSVLDEHTDDLELSTTPPDDDRKSFKRQDSELSQNFTTMVYRSWEKSKGFRGYRERLGNSLCHRYCMCCRCESTLFIGLYCLVGVFLTCSGIVCFINCQEELLVSSFLMVDGVLSVFVFPALVMGWTKRIGGCVGKDERVGSGSFWISVVVLRIFLSASGTFVCVHRFFVSGPVWTDEICRFEFYALLGGIVFEWIFCLFAIFLPLCFYCILYKCARSFEPKPIIELET</sequence>
<keyword evidence="3" id="KW-1185">Reference proteome</keyword>
<gene>
    <name evidence="4" type="primary">LOC111128669</name>
</gene>
<protein>
    <submittedName>
        <fullName evidence="4">Uncharacterized protein LOC111128669</fullName>
    </submittedName>
</protein>
<dbReference type="AlphaFoldDB" id="A0A8B8DRF4"/>
<dbReference type="Proteomes" id="UP000694844">
    <property type="component" value="Chromosome 4"/>
</dbReference>
<dbReference type="OrthoDB" id="6154148at2759"/>
<evidence type="ECO:0000313" key="3">
    <source>
        <dbReference type="Proteomes" id="UP000694844"/>
    </source>
</evidence>
<keyword evidence="2" id="KW-0812">Transmembrane</keyword>
<evidence type="ECO:0000256" key="1">
    <source>
        <dbReference type="SAM" id="MobiDB-lite"/>
    </source>
</evidence>
<feature type="region of interest" description="Disordered" evidence="1">
    <location>
        <begin position="49"/>
        <end position="105"/>
    </location>
</feature>
<keyword evidence="2" id="KW-0472">Membrane</keyword>